<protein>
    <submittedName>
        <fullName evidence="1">Uncharacterized protein</fullName>
    </submittedName>
</protein>
<sequence>MTSLSSSTRASFAPSFESFESSTSGDTFFVFCVYDFEAADADQLSFRSSEILEVVKKEESGWWAAIREGEEKVGWIPSAYVEPISITAVEELLAFREQQQCSVKPSTGDADCHPGFKTSFGDTYPSPYEWITILKEDGKVSPLPPTPSDTDLPKDVSSAVFSPVSSLGVADPSSPGQEIVISPSKALGHKGYPPSPSMPMPTPPPKSAPIAPSEGKRYSVRRSLSCPQPPLPNKAGSPLDPGSSPQSRVARRRPVLIEDSISLRRLSVLLEAHGVEEVERRMHSPDMPEPVDGTQRAHSLRSAKVRQITGEDEAQAIYEAYSTQVSQPPFLRPVHGDDEIHIDPSGAIVSGTLSAIVERLTLEPLNPTVGERMRHTFLRTFRTFASANEIFDLLLERYDLDVPQAVTATELEEWRTRRLLQSQRKVLAIFMSWLVDHNMIEEDPSVARRLQDFLSEISEPPDNVAAAQEVRQALERITFAVPLAPIQSAKPHKRRRTKDSKNELSRTDPTVLAEQLSLYEHKYYAKIRPQECLDWTRSRENDKVGNLYAFCTLHDKLAAWVKHSVLWTETLGRRADMVDFWIKVAEKCRSMHNYSSMSAIVTALSSTVLSKLHLTWAHVGRTSHLDPLAKFNDPSGSFSAFRQAQQTLEHDVPCVPFVGMYLTDFVHINDQFKDKDIPTTDPEKPTERHFCFLKRRKWTEVLDTMLQYQKIPYPFAQDPATVQLIETNLAAAAEKDQAEFWSKSQEVLQVEVASADIRKGLQAAGF</sequence>
<organism evidence="1 2">
    <name type="scientific">Phlebia brevispora</name>
    <dbReference type="NCBI Taxonomy" id="194682"/>
    <lineage>
        <taxon>Eukaryota</taxon>
        <taxon>Fungi</taxon>
        <taxon>Dikarya</taxon>
        <taxon>Basidiomycota</taxon>
        <taxon>Agaricomycotina</taxon>
        <taxon>Agaricomycetes</taxon>
        <taxon>Polyporales</taxon>
        <taxon>Meruliaceae</taxon>
        <taxon>Phlebia</taxon>
    </lineage>
</organism>
<evidence type="ECO:0000313" key="1">
    <source>
        <dbReference type="EMBL" id="KAJ3556493.1"/>
    </source>
</evidence>
<gene>
    <name evidence="1" type="ORF">NM688_g2000</name>
</gene>
<evidence type="ECO:0000313" key="2">
    <source>
        <dbReference type="Proteomes" id="UP001148662"/>
    </source>
</evidence>
<reference evidence="1" key="1">
    <citation type="submission" date="2022-07" db="EMBL/GenBank/DDBJ databases">
        <title>Genome Sequence of Phlebia brevispora.</title>
        <authorList>
            <person name="Buettner E."/>
        </authorList>
    </citation>
    <scope>NUCLEOTIDE SEQUENCE</scope>
    <source>
        <strain evidence="1">MPL23</strain>
    </source>
</reference>
<comment type="caution">
    <text evidence="1">The sequence shown here is derived from an EMBL/GenBank/DDBJ whole genome shotgun (WGS) entry which is preliminary data.</text>
</comment>
<dbReference type="Proteomes" id="UP001148662">
    <property type="component" value="Unassembled WGS sequence"/>
</dbReference>
<dbReference type="EMBL" id="JANHOG010000236">
    <property type="protein sequence ID" value="KAJ3556493.1"/>
    <property type="molecule type" value="Genomic_DNA"/>
</dbReference>
<keyword evidence="2" id="KW-1185">Reference proteome</keyword>
<name>A0ACC1T9W9_9APHY</name>
<accession>A0ACC1T9W9</accession>
<proteinExistence type="predicted"/>